<comment type="caution">
    <text evidence="2">The sequence shown here is derived from an EMBL/GenBank/DDBJ whole genome shotgun (WGS) entry which is preliminary data.</text>
</comment>
<feature type="transmembrane region" description="Helical" evidence="1">
    <location>
        <begin position="264"/>
        <end position="281"/>
    </location>
</feature>
<protein>
    <submittedName>
        <fullName evidence="2">DUF6427 family protein</fullName>
    </submittedName>
</protein>
<gene>
    <name evidence="2" type="ORF">ACFSSB_11165</name>
</gene>
<feature type="transmembrane region" description="Helical" evidence="1">
    <location>
        <begin position="74"/>
        <end position="102"/>
    </location>
</feature>
<feature type="transmembrane region" description="Helical" evidence="1">
    <location>
        <begin position="122"/>
        <end position="150"/>
    </location>
</feature>
<dbReference type="Proteomes" id="UP001597467">
    <property type="component" value="Unassembled WGS sequence"/>
</dbReference>
<evidence type="ECO:0000313" key="2">
    <source>
        <dbReference type="EMBL" id="MFD2542879.1"/>
    </source>
</evidence>
<dbReference type="EMBL" id="JBHULM010000011">
    <property type="protein sequence ID" value="MFD2542879.1"/>
    <property type="molecule type" value="Genomic_DNA"/>
</dbReference>
<accession>A0ABW5K1Q8</accession>
<feature type="transmembrane region" description="Helical" evidence="1">
    <location>
        <begin position="239"/>
        <end position="258"/>
    </location>
</feature>
<proteinExistence type="predicted"/>
<dbReference type="InterPro" id="IPR045625">
    <property type="entry name" value="DUF6427"/>
</dbReference>
<evidence type="ECO:0000313" key="3">
    <source>
        <dbReference type="Proteomes" id="UP001597467"/>
    </source>
</evidence>
<name>A0ABW5K1Q8_9FLAO</name>
<evidence type="ECO:0000256" key="1">
    <source>
        <dbReference type="SAM" id="Phobius"/>
    </source>
</evidence>
<keyword evidence="1" id="KW-1133">Transmembrane helix</keyword>
<keyword evidence="1" id="KW-0472">Membrane</keyword>
<organism evidence="2 3">
    <name type="scientific">Lacinutrix gracilariae</name>
    <dbReference type="NCBI Taxonomy" id="1747198"/>
    <lineage>
        <taxon>Bacteria</taxon>
        <taxon>Pseudomonadati</taxon>
        <taxon>Bacteroidota</taxon>
        <taxon>Flavobacteriia</taxon>
        <taxon>Flavobacteriales</taxon>
        <taxon>Flavobacteriaceae</taxon>
        <taxon>Lacinutrix</taxon>
    </lineage>
</organism>
<sequence>MITSIFSKSKPINFLIVFVLTALSFLIVKFKYVQEPVASLFILKQVSTFMVAYLSILLLNFITTKNDLTQKSNLEIILFSLFLLLIPDALVSAKVIWANFFILFALRRLISLRTKKNTKSKLFDAALCITIAWLFYFWAILFLVLIPLVLLFHSSNDVKHWLIPIVGVVTVFILCISTSIVVNNSYLGFFNSNYQTSFSFIKYNSLPFLVALTLLFSFGFWSVFYYLKSFRTKIRTIRPAYKTILAMLILAFILFVIAPNKNGSEILFLFAPLAIIIANYIETISDKWFKQVFFGVLLVTPIILLVLQFFTKS</sequence>
<feature type="transmembrane region" description="Helical" evidence="1">
    <location>
        <begin position="293"/>
        <end position="311"/>
    </location>
</feature>
<keyword evidence="1" id="KW-0812">Transmembrane</keyword>
<dbReference type="RefSeq" id="WP_379904205.1">
    <property type="nucleotide sequence ID" value="NZ_JBHULM010000011.1"/>
</dbReference>
<feature type="transmembrane region" description="Helical" evidence="1">
    <location>
        <begin position="162"/>
        <end position="186"/>
    </location>
</feature>
<keyword evidence="3" id="KW-1185">Reference proteome</keyword>
<dbReference type="Pfam" id="PF19992">
    <property type="entry name" value="DUF6427"/>
    <property type="match status" value="1"/>
</dbReference>
<feature type="transmembrane region" description="Helical" evidence="1">
    <location>
        <begin position="206"/>
        <end position="227"/>
    </location>
</feature>
<reference evidence="3" key="1">
    <citation type="journal article" date="2019" name="Int. J. Syst. Evol. Microbiol.">
        <title>The Global Catalogue of Microorganisms (GCM) 10K type strain sequencing project: providing services to taxonomists for standard genome sequencing and annotation.</title>
        <authorList>
            <consortium name="The Broad Institute Genomics Platform"/>
            <consortium name="The Broad Institute Genome Sequencing Center for Infectious Disease"/>
            <person name="Wu L."/>
            <person name="Ma J."/>
        </authorList>
    </citation>
    <scope>NUCLEOTIDE SEQUENCE [LARGE SCALE GENOMIC DNA]</scope>
    <source>
        <strain evidence="3">KCTC 42808</strain>
    </source>
</reference>
<feature type="transmembrane region" description="Helical" evidence="1">
    <location>
        <begin position="12"/>
        <end position="30"/>
    </location>
</feature>
<feature type="transmembrane region" description="Helical" evidence="1">
    <location>
        <begin position="42"/>
        <end position="62"/>
    </location>
</feature>